<evidence type="ECO:0000313" key="2">
    <source>
        <dbReference type="Proteomes" id="UP000504606"/>
    </source>
</evidence>
<feature type="region of interest" description="Disordered" evidence="1">
    <location>
        <begin position="549"/>
        <end position="589"/>
    </location>
</feature>
<sequence>MDTSVVEHPESTQSLTSLLEEVCQQRDNHNNSSNSASDDGDSVDHIHTQDRDFICSEDGDNSSLCFETTIIEMEELIGNEEEFQEFIQLMAESEKSEAKNSPTTHPILDINCNEIKDKTVIPVIDIFSDDEEEADSMVSLGLSNTFDSLGSPVSNTIYKDSPRVPSPIAPSLLQPTKSDLLSLGVKNVSASYLDYINPEPPSDLSTNSLVLETDRLCPLENYNKGTFDKPLLPESKFETLYKDSNQVNEKFSLKFKEDCIKDSLLDENCNTLGYCSEFTSIDSPSPKTEELLLAGSDSSETRIQTRDSVTETSPCNIIALAEPVSYEVTPDEVSDVIEALLMKSSALAEPEISVPLNGDVSEDIGTNTLSLSFYDKLDIEPYEVGESAEYDQPVPLPSPPPATIVEELVKESSTLLSPSDNESQGRSVEINSTHSPEKPNSPCQAETVLPFLSDSTLKEIDSVSKPDVENLDCVSSNAGNSNSDPSSTSPPQDLQNWQIPWVSTDDAENADNNDPEWDLLRKLETDEERYRVVREQWRQLEIPDPRRDLTCHNYRRNRSAQSSRGTKTGNLQVRQARKRTRSADDNEESACKRRRMLSCTVMFESRINDLNSQINNQFMQLKAEHDQELQQLSIQQQLEHQKFIYSSAPAPGYIVERQMNAILMEQDMQIQELNSKYDGILQKISKDKQDAIYVLKQASKEVLAFNKFYNHLGDSYDNHCDITEEELQQFQETEEMYELYDNIYTG</sequence>
<evidence type="ECO:0000313" key="3">
    <source>
        <dbReference type="RefSeq" id="XP_026283093.1"/>
    </source>
</evidence>
<reference evidence="3" key="1">
    <citation type="submission" date="2025-08" db="UniProtKB">
        <authorList>
            <consortium name="RefSeq"/>
        </authorList>
    </citation>
    <scope>IDENTIFICATION</scope>
    <source>
        <tissue evidence="3">Whole organism</tissue>
    </source>
</reference>
<proteinExistence type="predicted"/>
<protein>
    <submittedName>
        <fullName evidence="3">Uncharacterized protein LOC113209661</fullName>
    </submittedName>
</protein>
<evidence type="ECO:0000256" key="1">
    <source>
        <dbReference type="SAM" id="MobiDB-lite"/>
    </source>
</evidence>
<dbReference type="RefSeq" id="XP_026283093.1">
    <property type="nucleotide sequence ID" value="XM_026427308.2"/>
</dbReference>
<feature type="compositionally biased region" description="Polar residues" evidence="1">
    <location>
        <begin position="559"/>
        <end position="573"/>
    </location>
</feature>
<keyword evidence="2" id="KW-1185">Reference proteome</keyword>
<feature type="region of interest" description="Disordered" evidence="1">
    <location>
        <begin position="413"/>
        <end position="445"/>
    </location>
</feature>
<gene>
    <name evidence="3" type="primary">LOC113209661</name>
</gene>
<dbReference type="GeneID" id="113209661"/>
<name>A0A6J1SQK8_FRAOC</name>
<dbReference type="OrthoDB" id="8194883at2759"/>
<feature type="compositionally biased region" description="Low complexity" evidence="1">
    <location>
        <begin position="480"/>
        <end position="491"/>
    </location>
</feature>
<feature type="region of interest" description="Disordered" evidence="1">
    <location>
        <begin position="462"/>
        <end position="496"/>
    </location>
</feature>
<feature type="compositionally biased region" description="Polar residues" evidence="1">
    <location>
        <begin position="413"/>
        <end position="434"/>
    </location>
</feature>
<dbReference type="KEGG" id="foc:113209661"/>
<organism evidence="2 3">
    <name type="scientific">Frankliniella occidentalis</name>
    <name type="common">Western flower thrips</name>
    <name type="synonym">Euthrips occidentalis</name>
    <dbReference type="NCBI Taxonomy" id="133901"/>
    <lineage>
        <taxon>Eukaryota</taxon>
        <taxon>Metazoa</taxon>
        <taxon>Ecdysozoa</taxon>
        <taxon>Arthropoda</taxon>
        <taxon>Hexapoda</taxon>
        <taxon>Insecta</taxon>
        <taxon>Pterygota</taxon>
        <taxon>Neoptera</taxon>
        <taxon>Paraneoptera</taxon>
        <taxon>Thysanoptera</taxon>
        <taxon>Terebrantia</taxon>
        <taxon>Thripoidea</taxon>
        <taxon>Thripidae</taxon>
        <taxon>Frankliniella</taxon>
    </lineage>
</organism>
<accession>A0A6J1SQK8</accession>
<dbReference type="AlphaFoldDB" id="A0A6J1SQK8"/>
<dbReference type="Proteomes" id="UP000504606">
    <property type="component" value="Unplaced"/>
</dbReference>